<dbReference type="AlphaFoldDB" id="A0A2J6R3P5"/>
<proteinExistence type="predicted"/>
<keyword evidence="3" id="KW-1185">Reference proteome</keyword>
<reference evidence="2 3" key="1">
    <citation type="submission" date="2016-04" db="EMBL/GenBank/DDBJ databases">
        <title>A degradative enzymes factory behind the ericoid mycorrhizal symbiosis.</title>
        <authorList>
            <consortium name="DOE Joint Genome Institute"/>
            <person name="Martino E."/>
            <person name="Morin E."/>
            <person name="Grelet G."/>
            <person name="Kuo A."/>
            <person name="Kohler A."/>
            <person name="Daghino S."/>
            <person name="Barry K."/>
            <person name="Choi C."/>
            <person name="Cichocki N."/>
            <person name="Clum A."/>
            <person name="Copeland A."/>
            <person name="Hainaut M."/>
            <person name="Haridas S."/>
            <person name="Labutti K."/>
            <person name="Lindquist E."/>
            <person name="Lipzen A."/>
            <person name="Khouja H.-R."/>
            <person name="Murat C."/>
            <person name="Ohm R."/>
            <person name="Olson A."/>
            <person name="Spatafora J."/>
            <person name="Veneault-Fourrey C."/>
            <person name="Henrissat B."/>
            <person name="Grigoriev I."/>
            <person name="Martin F."/>
            <person name="Perotto S."/>
        </authorList>
    </citation>
    <scope>NUCLEOTIDE SEQUENCE [LARGE SCALE GENOMIC DNA]</scope>
    <source>
        <strain evidence="2 3">F</strain>
    </source>
</reference>
<gene>
    <name evidence="2" type="ORF">L207DRAFT_609010</name>
</gene>
<protein>
    <submittedName>
        <fullName evidence="2">Uncharacterized protein</fullName>
    </submittedName>
</protein>
<dbReference type="Proteomes" id="UP000235786">
    <property type="component" value="Unassembled WGS sequence"/>
</dbReference>
<evidence type="ECO:0000256" key="1">
    <source>
        <dbReference type="SAM" id="MobiDB-lite"/>
    </source>
</evidence>
<sequence length="283" mass="32196">MQTLRSRDYVSLTLNEVSDQPESSMASIAADHNKLRAATMEHGEALRNSQLGKELHETERLKREKAEREASFRDSNHSYSHIQAQGKKWQRLECKLEGLALQPEIERFRYVLKDYIPQLTSKCSRQHSETSKGAKSQNTVLQGSFSELETSNQGFHPPLNAPLSRSAFQPEVFSPLQHTLPVFEINGERFKDHPSSCAIVGWLHPPLVRTMWRDKSGRSVRQAFSDRQDSPHDWAFLRPPTYPTKPNPQFPDPRPCEDQVFSSGTKLPPDLQGFAASETGMWA</sequence>
<feature type="region of interest" description="Disordered" evidence="1">
    <location>
        <begin position="39"/>
        <end position="79"/>
    </location>
</feature>
<organism evidence="2 3">
    <name type="scientific">Hyaloscypha variabilis (strain UAMH 11265 / GT02V1 / F)</name>
    <name type="common">Meliniomyces variabilis</name>
    <dbReference type="NCBI Taxonomy" id="1149755"/>
    <lineage>
        <taxon>Eukaryota</taxon>
        <taxon>Fungi</taxon>
        <taxon>Dikarya</taxon>
        <taxon>Ascomycota</taxon>
        <taxon>Pezizomycotina</taxon>
        <taxon>Leotiomycetes</taxon>
        <taxon>Helotiales</taxon>
        <taxon>Hyaloscyphaceae</taxon>
        <taxon>Hyaloscypha</taxon>
        <taxon>Hyaloscypha variabilis</taxon>
    </lineage>
</organism>
<evidence type="ECO:0000313" key="3">
    <source>
        <dbReference type="Proteomes" id="UP000235786"/>
    </source>
</evidence>
<accession>A0A2J6R3P5</accession>
<evidence type="ECO:0000313" key="2">
    <source>
        <dbReference type="EMBL" id="PMD33128.1"/>
    </source>
</evidence>
<feature type="compositionally biased region" description="Basic and acidic residues" evidence="1">
    <location>
        <begin position="53"/>
        <end position="76"/>
    </location>
</feature>
<name>A0A2J6R3P5_HYAVF</name>
<feature type="compositionally biased region" description="Pro residues" evidence="1">
    <location>
        <begin position="240"/>
        <end position="253"/>
    </location>
</feature>
<feature type="region of interest" description="Disordered" evidence="1">
    <location>
        <begin position="223"/>
        <end position="283"/>
    </location>
</feature>
<dbReference type="EMBL" id="KZ613957">
    <property type="protein sequence ID" value="PMD33128.1"/>
    <property type="molecule type" value="Genomic_DNA"/>
</dbReference>